<dbReference type="PANTHER" id="PTHR16166">
    <property type="entry name" value="VACUOLAR PROTEIN SORTING-ASSOCIATED PROTEIN VPS13"/>
    <property type="match status" value="1"/>
</dbReference>
<protein>
    <recommendedName>
        <fullName evidence="3">C2 domain-containing protein</fullName>
    </recommendedName>
</protein>
<organism evidence="4 5">
    <name type="scientific">Cymbomonas tetramitiformis</name>
    <dbReference type="NCBI Taxonomy" id="36881"/>
    <lineage>
        <taxon>Eukaryota</taxon>
        <taxon>Viridiplantae</taxon>
        <taxon>Chlorophyta</taxon>
        <taxon>Pyramimonadophyceae</taxon>
        <taxon>Pyramimonadales</taxon>
        <taxon>Pyramimonadaceae</taxon>
        <taxon>Cymbomonas</taxon>
    </lineage>
</organism>
<dbReference type="InterPro" id="IPR000008">
    <property type="entry name" value="C2_dom"/>
</dbReference>
<feature type="region of interest" description="Disordered" evidence="2">
    <location>
        <begin position="1539"/>
        <end position="1569"/>
    </location>
</feature>
<feature type="region of interest" description="Disordered" evidence="2">
    <location>
        <begin position="105"/>
        <end position="131"/>
    </location>
</feature>
<feature type="compositionally biased region" description="Basic and acidic residues" evidence="2">
    <location>
        <begin position="2512"/>
        <end position="2523"/>
    </location>
</feature>
<dbReference type="Gene3D" id="2.60.40.150">
    <property type="entry name" value="C2 domain"/>
    <property type="match status" value="2"/>
</dbReference>
<feature type="coiled-coil region" evidence="1">
    <location>
        <begin position="1493"/>
        <end position="1520"/>
    </location>
</feature>
<keyword evidence="5" id="KW-1185">Reference proteome</keyword>
<dbReference type="GO" id="GO:0045053">
    <property type="term" value="P:protein retention in Golgi apparatus"/>
    <property type="evidence" value="ECO:0007669"/>
    <property type="project" value="TreeGrafter"/>
</dbReference>
<feature type="compositionally biased region" description="Basic and acidic residues" evidence="2">
    <location>
        <begin position="2440"/>
        <end position="2453"/>
    </location>
</feature>
<evidence type="ECO:0000256" key="2">
    <source>
        <dbReference type="SAM" id="MobiDB-lite"/>
    </source>
</evidence>
<dbReference type="SUPFAM" id="SSF49562">
    <property type="entry name" value="C2 domain (Calcium/lipid-binding domain, CaLB)"/>
    <property type="match status" value="2"/>
</dbReference>
<reference evidence="4 5" key="1">
    <citation type="journal article" date="2015" name="Genome Biol. Evol.">
        <title>Comparative Genomics of a Bacterivorous Green Alga Reveals Evolutionary Causalities and Consequences of Phago-Mixotrophic Mode of Nutrition.</title>
        <authorList>
            <person name="Burns J.A."/>
            <person name="Paasch A."/>
            <person name="Narechania A."/>
            <person name="Kim E."/>
        </authorList>
    </citation>
    <scope>NUCLEOTIDE SEQUENCE [LARGE SCALE GENOMIC DNA]</scope>
    <source>
        <strain evidence="4 5">PLY_AMNH</strain>
    </source>
</reference>
<dbReference type="InterPro" id="IPR035892">
    <property type="entry name" value="C2_domain_sf"/>
</dbReference>
<feature type="domain" description="C2" evidence="3">
    <location>
        <begin position="1353"/>
        <end position="1467"/>
    </location>
</feature>
<dbReference type="InterPro" id="IPR009543">
    <property type="entry name" value="VPS13_VAB"/>
</dbReference>
<feature type="domain" description="C2" evidence="3">
    <location>
        <begin position="1654"/>
        <end position="1787"/>
    </location>
</feature>
<dbReference type="PROSITE" id="PS50004">
    <property type="entry name" value="C2"/>
    <property type="match status" value="2"/>
</dbReference>
<dbReference type="Pfam" id="PF00168">
    <property type="entry name" value="C2"/>
    <property type="match status" value="2"/>
</dbReference>
<dbReference type="Proteomes" id="UP001190700">
    <property type="component" value="Unassembled WGS sequence"/>
</dbReference>
<dbReference type="PANTHER" id="PTHR16166:SF143">
    <property type="entry name" value="PROTEIN SORTING-ASSOCIATED PROTEIN, PUTATIVE (DUF1162)-RELATED"/>
    <property type="match status" value="1"/>
</dbReference>
<dbReference type="InterPro" id="IPR026847">
    <property type="entry name" value="VPS13"/>
</dbReference>
<feature type="region of interest" description="Disordered" evidence="2">
    <location>
        <begin position="2422"/>
        <end position="2540"/>
    </location>
</feature>
<keyword evidence="1" id="KW-0175">Coiled coil</keyword>
<feature type="compositionally biased region" description="Low complexity" evidence="2">
    <location>
        <begin position="1631"/>
        <end position="1643"/>
    </location>
</feature>
<evidence type="ECO:0000256" key="1">
    <source>
        <dbReference type="SAM" id="Coils"/>
    </source>
</evidence>
<feature type="compositionally biased region" description="Basic and acidic residues" evidence="2">
    <location>
        <begin position="2422"/>
        <end position="2431"/>
    </location>
</feature>
<dbReference type="GO" id="GO:0006623">
    <property type="term" value="P:protein targeting to vacuole"/>
    <property type="evidence" value="ECO:0007669"/>
    <property type="project" value="TreeGrafter"/>
</dbReference>
<gene>
    <name evidence="4" type="ORF">CYMTET_16293</name>
</gene>
<dbReference type="Pfam" id="PF25036">
    <property type="entry name" value="VPS13_VAB"/>
    <property type="match status" value="1"/>
</dbReference>
<evidence type="ECO:0000313" key="4">
    <source>
        <dbReference type="EMBL" id="KAK3275586.1"/>
    </source>
</evidence>
<feature type="compositionally biased region" description="Low complexity" evidence="2">
    <location>
        <begin position="1545"/>
        <end position="1560"/>
    </location>
</feature>
<comment type="caution">
    <text evidence="4">The sequence shown here is derived from an EMBL/GenBank/DDBJ whole genome shotgun (WGS) entry which is preliminary data.</text>
</comment>
<dbReference type="EMBL" id="LGRX02007134">
    <property type="protein sequence ID" value="KAK3275586.1"/>
    <property type="molecule type" value="Genomic_DNA"/>
</dbReference>
<name>A0AAE0GDR3_9CHLO</name>
<dbReference type="Pfam" id="PF25037">
    <property type="entry name" value="VPS13_C"/>
    <property type="match status" value="1"/>
</dbReference>
<feature type="region of interest" description="Disordered" evidence="2">
    <location>
        <begin position="1176"/>
        <end position="1324"/>
    </location>
</feature>
<proteinExistence type="predicted"/>
<sequence length="2708" mass="299024">MGAALPHRSPILEYAPYWSLNLLELLRCGIGASAPDAGRCSHEVGLGSQHCPRDPVTFPVPRRVSTTLDVSTSCLAVVLAFSQISPWATIVTTVRQQVDMMQASRAAEAPAMDDLDADDESSLPGQGRPAVPGTLQIPTKLSIKVGMSLNVALEDDRMGVSNEVLQLGLQQVDVDVNMDKNQRGAVDNTSAMLKLLLSLKYLDSAVDLMEPVMEPWKLSAEYKEIGVSRSVLFSSTQRMDVHLSPMLLRSVGDLRCFVQTMQQAAASGNAASHVARASSIMSQSSLLPSKKHNGAKCKSWRTSYHIHNLTGMRLTYWTDSTDGDRHTYTMNAGDKTPLYVEPTFKVVAMPDQGEMEAHTISMQLEGNWTPLKDILVDKVGKYVQEMRSPFDKSTMSVVLEVTLVARTKILSVHSLLRICNSTMRPLQFLLRHSGNLKHGGSQKGGRELTLGPLDAGDHLFVPLNVGERAFLVLQAEGYMRADKDKIGLNMKQLLEQQGLISCPSVEDPDAPPFVCSLKAQEVLTQSRGCAVPVKEYVLTVSPPLLVENLLPYTMQVTIEDRETRVQKVYAIQPGEKRPVHDLTMEHRLKMEVTLDVYPTEDSEPVLYKSHGLVPVHYPPHRLHPALSGLVDYQYQYAEASFLNDLPGMRLPREILMMNSATKRIGFKISIENTMHAASHTRHMSLYCPYWLVNHTKVRLQMRDSSTMAPIDCPEALPDTQAMPILYNTSRSSMQIQIWGEKDSWSKSMPLNSVGIKGAVSMMATKEPVREDSSVRNSLTLARQASFKDLQVPDPPGMARGSKCDAVDHCASTASSALDTPYDRRRKAGPTFASVKEGRRQYEFGVEVRLAPGAFSRTKVVTLSPRFLIKNESGQPCWYAQRGCYDTARLLQAGSHSSFHWADHTKRFEIQVKPGIDVAYQWSGSFRIDEAGEIGVRVRGQEAAAGAEAGPSRQRATYLIMPVDVSLSGASVVVTLGPADSPPPYRIENQCANLELQVWQAGTDPLLATRVLPKQSIPYAWDEPASASHRLKVEIVGYKITREYSLDDITRHPPLMLSRNSAGAGSPPSDGGLLTMVTQGFSTVASAASSAINTGLAVVPGLHTSDDQWRTNVLQNGNVRKVHVNVLASGETRVLTFSDTVDRNDDDPETVALKLQRVELSLKEVDAQLRSLMEVTPISPQPMAPGGPQARTPGHHRSTSNPLALDILPSPEMPSPQGRGLVSPGPKGHEGMTKSAKKKKLMGFKSTNSKDKEKEKEEGRRDSALLRSLSDTEQLAGRAREKDKPYRTPIRFKRQGSNGKRLQKEKPSKSLGSLEYLDPTDIGNPMPVMTSTVSERAESVSLVSSRVNSRVSSAESSALPDIDVEESIEGGELVVRVVSAAGIGEFLGRQVDSYVVATCEGVCFRSRVVRRTSNPVYDEEIVFKSVRTSSDLYISLHEPNQIGADQFLGEVYIPLDELPENEPCQKWYTLGRRSARDTVSGTVQLAMSWNVTRIERMTLKLKIKVQELDNKEELLAMLQQEIDPSHNSLDSFLVAARCTSGRTKTSPSPRLSSTSPSSPAAPYIPPPQALEDLDLGSRLRHMPSSMHERTGRIRSGNISPRESRHLSSPRFAGSPTGPRTPRRQSIHGVPINSDSSSDNNPMNNVSFRKELFQLKAGRSESAKAPALNEQSVGTFTVKVLRAENLSLPSEPNDMLRGFYTCDSYARISCSEVSGNMQVHTPCQTKVAANTLSPIWNEEFTFKSITLGSSLTIQVFDHKTLGPDQPLGEVAIPCELFSMQKPKYCRVSLFKKGGANDANDTKVSGEVHLRVRWKHDLLVSDEGNTTSVEISLTGFGFSIIEAYSDRLPRELMHVLVEGVKVDMRATAHEQTLHLSVVRVQVDNQLLTAHTPVVLAPTSTGLRLRDPKDQEEEKPLMNFTIAKVVHNPSIVYIRYMSVLLQEIDLEVEEEFVDLVARCVARLPLEDMMQDVAYARCVELADFGKHESDMKDVQGMLQNIYRVPGVVNVEGGIGQSRGRRSKWYFDILQIQPIKVNVTMTLDAGTRNPESPGWHVHRFTSAMGYPLINLNNVPLKVNSLALKNAFLSHDALMNQIARHFFFQALHEIYKILGSVEFLGTPVTLLSNLGTGVVDFFYEPAKGFVHSPEDFARGIAAGTISLLKNSVFGVFNTVGTVTGSFGKGLAVLSMDQDYIQRLHRRPASSQDTFVQGAQNLTWGIYEGVTGLVTNPIAGAEKEGVVGFMKGLVTGAAGVVIKPTAGVLEFASKTVSGLGGGIRYLGDDYVRVPRTRIRAPRNFIGNNTVSTKKEYTVWNQALQRISKGEYKQDRVVDFLPNKANKMLLVTNKRLLYINVRKMRVRWAITFDRISNIDAIERQLLVVIDSWEDCKYGPNLRCCIGRCPGRYWLRCPTRDLHQALLVKLNHALQDEGTDRDGGNRNRSGSRADGIRDIKMKIETRRMRSPSGEDAQEAAARTRRSTLMDWLRDKKRSSRKSFRRSADRNSEDQNSEDPMADSESSPERPDSNDPWEKPVASGSSREPNTARGLKTMRRRHGKLLQEAITFADVATSGEIVPADPGPLPNALTTLQRRPMESEVDVGQSSGESTGSRLVQLVSVAQTMQLLSANLAKARGGNQSEEESMRTIRFMARSAHEQLIVLSLASRDDMISLLLSLENLCTDGLSGTLSTDKQESLLSSLDALCVLLLETLQRAFVE</sequence>
<evidence type="ECO:0000313" key="5">
    <source>
        <dbReference type="Proteomes" id="UP001190700"/>
    </source>
</evidence>
<evidence type="ECO:0000259" key="3">
    <source>
        <dbReference type="PROSITE" id="PS50004"/>
    </source>
</evidence>
<dbReference type="CDD" id="cd00030">
    <property type="entry name" value="C2"/>
    <property type="match status" value="2"/>
</dbReference>
<dbReference type="InterPro" id="IPR056748">
    <property type="entry name" value="VPS13-like_C"/>
</dbReference>
<feature type="compositionally biased region" description="Basic residues" evidence="2">
    <location>
        <begin position="2480"/>
        <end position="2490"/>
    </location>
</feature>
<feature type="region of interest" description="Disordered" evidence="2">
    <location>
        <begin position="1581"/>
        <end position="1643"/>
    </location>
</feature>
<feature type="compositionally biased region" description="Acidic residues" evidence="2">
    <location>
        <begin position="111"/>
        <end position="121"/>
    </location>
</feature>
<accession>A0AAE0GDR3</accession>
<feature type="compositionally biased region" description="Basic and acidic residues" evidence="2">
    <location>
        <begin position="1247"/>
        <end position="1263"/>
    </location>
</feature>
<dbReference type="SMART" id="SM00239">
    <property type="entry name" value="C2"/>
    <property type="match status" value="2"/>
</dbReference>